<comment type="caution">
    <text evidence="1">The sequence shown here is derived from an EMBL/GenBank/DDBJ whole genome shotgun (WGS) entry which is preliminary data.</text>
</comment>
<dbReference type="Proteomes" id="UP000020406">
    <property type="component" value="Unassembled WGS sequence"/>
</dbReference>
<protein>
    <submittedName>
        <fullName evidence="1">Uncharacterized protein</fullName>
    </submittedName>
</protein>
<sequence length="38" mass="3923">MATLLVNLVAIAAMVMVDREYVVESNAGNNAGDVLGDS</sequence>
<accession>Z9JFB4</accession>
<proteinExistence type="predicted"/>
<dbReference type="PATRIC" id="fig|1444770.3.peg.3058"/>
<evidence type="ECO:0000313" key="2">
    <source>
        <dbReference type="Proteomes" id="UP000020406"/>
    </source>
</evidence>
<reference evidence="1 2" key="1">
    <citation type="journal article" date="2014" name="Genome Announc.">
        <title>Draft Genome Sequence of Xylella fastidiosa Pear Leaf Scorch Strain in Taiwan.</title>
        <authorList>
            <person name="Su C.C."/>
            <person name="Deng W.L."/>
            <person name="Jan F.J."/>
            <person name="Chang C.J."/>
            <person name="Huang H."/>
            <person name="Chen J."/>
        </authorList>
    </citation>
    <scope>NUCLEOTIDE SEQUENCE [LARGE SCALE GENOMIC DNA]</scope>
    <source>
        <strain evidence="1 2">PLS229</strain>
    </source>
</reference>
<dbReference type="AlphaFoldDB" id="Z9JFB4"/>
<dbReference type="EMBL" id="JDSQ01000036">
    <property type="protein sequence ID" value="EWS77055.1"/>
    <property type="molecule type" value="Genomic_DNA"/>
</dbReference>
<evidence type="ECO:0000313" key="1">
    <source>
        <dbReference type="EMBL" id="EWS77055.1"/>
    </source>
</evidence>
<gene>
    <name evidence="1" type="ORF">AF72_12915</name>
</gene>
<organism evidence="1 2">
    <name type="scientific">Xylella taiwanensis</name>
    <dbReference type="NCBI Taxonomy" id="1444770"/>
    <lineage>
        <taxon>Bacteria</taxon>
        <taxon>Pseudomonadati</taxon>
        <taxon>Pseudomonadota</taxon>
        <taxon>Gammaproteobacteria</taxon>
        <taxon>Lysobacterales</taxon>
        <taxon>Lysobacteraceae</taxon>
        <taxon>Xylella</taxon>
    </lineage>
</organism>
<name>Z9JFB4_9GAMM</name>